<gene>
    <name evidence="1" type="ORF">SAMN05421837_107331</name>
</gene>
<dbReference type="AlphaFoldDB" id="A0A1H5R7G4"/>
<evidence type="ECO:0000313" key="2">
    <source>
        <dbReference type="Proteomes" id="UP000198878"/>
    </source>
</evidence>
<accession>A0A1H5R7G4</accession>
<evidence type="ECO:0000313" key="1">
    <source>
        <dbReference type="EMBL" id="SEF34346.1"/>
    </source>
</evidence>
<sequence>MTSPILEEDSYDAHLARRLVRAAAAAVSHEECRQLGGGDPAGGDGFYAAGIVAAQAVLRTLAEATPGNEYTVDLDFDSLADLIEDYAARVADPSVYRDRRPWRVGNHYGIHIYAVNGDDGDDESIGTTHSARVARQIVAEHNVRLPGAAS</sequence>
<dbReference type="STRING" id="218821.SAMN05421837_107331"/>
<organism evidence="1 2">
    <name type="scientific">Amycolatopsis pretoriensis</name>
    <dbReference type="NCBI Taxonomy" id="218821"/>
    <lineage>
        <taxon>Bacteria</taxon>
        <taxon>Bacillati</taxon>
        <taxon>Actinomycetota</taxon>
        <taxon>Actinomycetes</taxon>
        <taxon>Pseudonocardiales</taxon>
        <taxon>Pseudonocardiaceae</taxon>
        <taxon>Amycolatopsis</taxon>
    </lineage>
</organism>
<dbReference type="Proteomes" id="UP000198878">
    <property type="component" value="Unassembled WGS sequence"/>
</dbReference>
<proteinExistence type="predicted"/>
<dbReference type="EMBL" id="FNUJ01000007">
    <property type="protein sequence ID" value="SEF34346.1"/>
    <property type="molecule type" value="Genomic_DNA"/>
</dbReference>
<keyword evidence="2" id="KW-1185">Reference proteome</keyword>
<dbReference type="RefSeq" id="WP_086684524.1">
    <property type="nucleotide sequence ID" value="NZ_FNUJ01000007.1"/>
</dbReference>
<protein>
    <submittedName>
        <fullName evidence="1">Uncharacterized protein</fullName>
    </submittedName>
</protein>
<name>A0A1H5R7G4_9PSEU</name>
<reference evidence="2" key="1">
    <citation type="submission" date="2016-10" db="EMBL/GenBank/DDBJ databases">
        <authorList>
            <person name="Varghese N."/>
            <person name="Submissions S."/>
        </authorList>
    </citation>
    <scope>NUCLEOTIDE SEQUENCE [LARGE SCALE GENOMIC DNA]</scope>
    <source>
        <strain evidence="2">DSM 44654</strain>
    </source>
</reference>